<dbReference type="GO" id="GO:0032259">
    <property type="term" value="P:methylation"/>
    <property type="evidence" value="ECO:0007669"/>
    <property type="project" value="UniProtKB-KW"/>
</dbReference>
<comment type="caution">
    <text evidence="2">The sequence shown here is derived from an EMBL/GenBank/DDBJ whole genome shotgun (WGS) entry which is preliminary data.</text>
</comment>
<name>A0A0F4J3P8_9ACTN</name>
<dbReference type="CDD" id="cd06588">
    <property type="entry name" value="PhnB_like"/>
    <property type="match status" value="1"/>
</dbReference>
<dbReference type="SUPFAM" id="SSF54593">
    <property type="entry name" value="Glyoxalase/Bleomycin resistance protein/Dihydroxybiphenyl dioxygenase"/>
    <property type="match status" value="1"/>
</dbReference>
<dbReference type="Proteomes" id="UP000033551">
    <property type="component" value="Unassembled WGS sequence"/>
</dbReference>
<dbReference type="PATRIC" id="fig|68223.7.peg.1160"/>
<sequence>MTSKGFTTCLWFDGDAEAAADYYLSVFEDGRILRTARYTEAGPGPAGEVMVVEFEINGQRFIGLNGGPQFPFTEAISFQIHCSDEAEADHYYAALTGDGGQESACGWVKDRFGVSWQVIPPGAIDLISDPDPGRAARATAAMLKMKKLDVAAMRRAADGGGAPEEEGSV</sequence>
<keyword evidence="2" id="KW-0489">Methyltransferase</keyword>
<dbReference type="Pfam" id="PF06983">
    <property type="entry name" value="3-dmu-9_3-mt"/>
    <property type="match status" value="1"/>
</dbReference>
<reference evidence="2 3" key="1">
    <citation type="submission" date="2015-02" db="EMBL/GenBank/DDBJ databases">
        <authorList>
            <person name="Ju K.-S."/>
            <person name="Doroghazi J.R."/>
            <person name="Metcalf W."/>
        </authorList>
    </citation>
    <scope>NUCLEOTIDE SEQUENCE [LARGE SCALE GENOMIC DNA]</scope>
    <source>
        <strain evidence="2 3">NRRL ISP-5550</strain>
    </source>
</reference>
<keyword evidence="2" id="KW-0830">Ubiquinone</keyword>
<dbReference type="PANTHER" id="PTHR33990">
    <property type="entry name" value="PROTEIN YJDN-RELATED"/>
    <property type="match status" value="1"/>
</dbReference>
<dbReference type="EMBL" id="JZWV01000730">
    <property type="protein sequence ID" value="KJY28454.1"/>
    <property type="molecule type" value="Genomic_DNA"/>
</dbReference>
<gene>
    <name evidence="2" type="ORF">VR44_25315</name>
</gene>
<dbReference type="InterPro" id="IPR028973">
    <property type="entry name" value="PhnB-like"/>
</dbReference>
<feature type="domain" description="PhnB-like" evidence="1">
    <location>
        <begin position="6"/>
        <end position="119"/>
    </location>
</feature>
<dbReference type="GO" id="GO:0008168">
    <property type="term" value="F:methyltransferase activity"/>
    <property type="evidence" value="ECO:0007669"/>
    <property type="project" value="UniProtKB-KW"/>
</dbReference>
<dbReference type="PIRSF" id="PIRSF021700">
    <property type="entry name" value="3_dmu_93_MTrfase"/>
    <property type="match status" value="1"/>
</dbReference>
<evidence type="ECO:0000259" key="1">
    <source>
        <dbReference type="Pfam" id="PF06983"/>
    </source>
</evidence>
<evidence type="ECO:0000313" key="3">
    <source>
        <dbReference type="Proteomes" id="UP000033551"/>
    </source>
</evidence>
<organism evidence="2 3">
    <name type="scientific">Streptomyces katrae</name>
    <dbReference type="NCBI Taxonomy" id="68223"/>
    <lineage>
        <taxon>Bacteria</taxon>
        <taxon>Bacillati</taxon>
        <taxon>Actinomycetota</taxon>
        <taxon>Actinomycetes</taxon>
        <taxon>Kitasatosporales</taxon>
        <taxon>Streptomycetaceae</taxon>
        <taxon>Streptomyces</taxon>
    </lineage>
</organism>
<proteinExistence type="predicted"/>
<evidence type="ECO:0000313" key="2">
    <source>
        <dbReference type="EMBL" id="KJY28454.1"/>
    </source>
</evidence>
<dbReference type="InterPro" id="IPR009725">
    <property type="entry name" value="3_dmu_93_MTrfase"/>
</dbReference>
<dbReference type="RefSeq" id="WP_045949899.1">
    <property type="nucleotide sequence ID" value="NZ_JZWV01000730.1"/>
</dbReference>
<dbReference type="InterPro" id="IPR029068">
    <property type="entry name" value="Glyas_Bleomycin-R_OHBP_Dase"/>
</dbReference>
<keyword evidence="2" id="KW-0808">Transferase</keyword>
<dbReference type="Gene3D" id="3.10.180.10">
    <property type="entry name" value="2,3-Dihydroxybiphenyl 1,2-Dioxygenase, domain 1"/>
    <property type="match status" value="1"/>
</dbReference>
<dbReference type="AlphaFoldDB" id="A0A0F4J3P8"/>
<dbReference type="OrthoDB" id="9806473at2"/>
<keyword evidence="3" id="KW-1185">Reference proteome</keyword>
<dbReference type="STRING" id="68223.GCA_002028425_00845"/>
<protein>
    <submittedName>
        <fullName evidence="2">3-demethylubiquinone-9 3-methyltransferase</fullName>
    </submittedName>
</protein>
<dbReference type="PANTHER" id="PTHR33990:SF2">
    <property type="entry name" value="PHNB-LIKE DOMAIN-CONTAINING PROTEIN"/>
    <property type="match status" value="1"/>
</dbReference>
<accession>A0A0F4J3P8</accession>